<evidence type="ECO:0000313" key="2">
    <source>
        <dbReference type="Proteomes" id="UP000248688"/>
    </source>
</evidence>
<accession>A0A2Z4IF14</accession>
<dbReference type="Proteomes" id="UP000248688">
    <property type="component" value="Chromosome"/>
</dbReference>
<keyword evidence="2" id="KW-1185">Reference proteome</keyword>
<protein>
    <submittedName>
        <fullName evidence="1">Uncharacterized protein</fullName>
    </submittedName>
</protein>
<gene>
    <name evidence="1" type="ORF">DN752_03425</name>
</gene>
<dbReference type="OrthoDB" id="981960at2"/>
<sequence length="85" mass="10208">MEKSPKIRIVSKLLASGNHQVKFFVEDEIHPRYGYLLVHGDRAVSDVIDEIRERMELMERSNMDLNRFSFKSEWRDDHNFYLYSA</sequence>
<organism evidence="1 2">
    <name type="scientific">Echinicola strongylocentroti</name>
    <dbReference type="NCBI Taxonomy" id="1795355"/>
    <lineage>
        <taxon>Bacteria</taxon>
        <taxon>Pseudomonadati</taxon>
        <taxon>Bacteroidota</taxon>
        <taxon>Cytophagia</taxon>
        <taxon>Cytophagales</taxon>
        <taxon>Cyclobacteriaceae</taxon>
        <taxon>Echinicola</taxon>
    </lineage>
</organism>
<evidence type="ECO:0000313" key="1">
    <source>
        <dbReference type="EMBL" id="AWW29266.1"/>
    </source>
</evidence>
<dbReference type="KEGG" id="est:DN752_03425"/>
<dbReference type="RefSeq" id="WP_112782682.1">
    <property type="nucleotide sequence ID" value="NZ_CP030041.1"/>
</dbReference>
<reference evidence="1 2" key="1">
    <citation type="submission" date="2018-06" db="EMBL/GenBank/DDBJ databases">
        <title>Echinicola strongylocentroti sp. nov., isolated from a sea urchin Strongylocentrotus intermedius.</title>
        <authorList>
            <person name="Bae S.S."/>
        </authorList>
    </citation>
    <scope>NUCLEOTIDE SEQUENCE [LARGE SCALE GENOMIC DNA]</scope>
    <source>
        <strain evidence="1 2">MEBiC08714</strain>
    </source>
</reference>
<proteinExistence type="predicted"/>
<name>A0A2Z4IF14_9BACT</name>
<dbReference type="EMBL" id="CP030041">
    <property type="protein sequence ID" value="AWW29266.1"/>
    <property type="molecule type" value="Genomic_DNA"/>
</dbReference>
<dbReference type="AlphaFoldDB" id="A0A2Z4IF14"/>